<proteinExistence type="predicted"/>
<accession>A0A6B3SUQ2</accession>
<gene>
    <name evidence="2" type="ORF">G3574_25875</name>
</gene>
<dbReference type="RefSeq" id="WP_163968459.1">
    <property type="nucleotide sequence ID" value="NZ_JAAIVB010000080.1"/>
</dbReference>
<dbReference type="EMBL" id="JAAIVB010000080">
    <property type="protein sequence ID" value="NEX64523.1"/>
    <property type="molecule type" value="Genomic_DNA"/>
</dbReference>
<protein>
    <submittedName>
        <fullName evidence="2">Uncharacterized protein</fullName>
    </submittedName>
</protein>
<feature type="compositionally biased region" description="Basic and acidic residues" evidence="1">
    <location>
        <begin position="1"/>
        <end position="10"/>
    </location>
</feature>
<dbReference type="Proteomes" id="UP000482155">
    <property type="component" value="Unassembled WGS sequence"/>
</dbReference>
<evidence type="ECO:0000313" key="2">
    <source>
        <dbReference type="EMBL" id="NEX64523.1"/>
    </source>
</evidence>
<comment type="caution">
    <text evidence="2">The sequence shown here is derived from an EMBL/GenBank/DDBJ whole genome shotgun (WGS) entry which is preliminary data.</text>
</comment>
<keyword evidence="3" id="KW-1185">Reference proteome</keyword>
<sequence>MKSEAEDKSQFAHLPRSPQPGQATVMPMGQEVEPPHLSQTITQADDGIRSNNRTRSPEVTPTWVLKQFSLGTFFVC</sequence>
<name>A0A6B3SUQ2_9BURK</name>
<organism evidence="2 3">
    <name type="scientific">Noviherbaspirillum galbum</name>
    <dbReference type="NCBI Taxonomy" id="2709383"/>
    <lineage>
        <taxon>Bacteria</taxon>
        <taxon>Pseudomonadati</taxon>
        <taxon>Pseudomonadota</taxon>
        <taxon>Betaproteobacteria</taxon>
        <taxon>Burkholderiales</taxon>
        <taxon>Oxalobacteraceae</taxon>
        <taxon>Noviherbaspirillum</taxon>
    </lineage>
</organism>
<dbReference type="AlphaFoldDB" id="A0A6B3SUQ2"/>
<evidence type="ECO:0000313" key="3">
    <source>
        <dbReference type="Proteomes" id="UP000482155"/>
    </source>
</evidence>
<evidence type="ECO:0000256" key="1">
    <source>
        <dbReference type="SAM" id="MobiDB-lite"/>
    </source>
</evidence>
<feature type="region of interest" description="Disordered" evidence="1">
    <location>
        <begin position="1"/>
        <end position="36"/>
    </location>
</feature>
<reference evidence="2 3" key="1">
    <citation type="submission" date="2020-02" db="EMBL/GenBank/DDBJ databases">
        <authorList>
            <person name="Kim M.K."/>
        </authorList>
    </citation>
    <scope>NUCLEOTIDE SEQUENCE [LARGE SCALE GENOMIC DNA]</scope>
    <source>
        <strain evidence="2 3">17J57-3</strain>
    </source>
</reference>